<comment type="caution">
    <text evidence="2">The sequence shown here is derived from an EMBL/GenBank/DDBJ whole genome shotgun (WGS) entry which is preliminary data.</text>
</comment>
<feature type="compositionally biased region" description="Basic residues" evidence="1">
    <location>
        <begin position="78"/>
        <end position="90"/>
    </location>
</feature>
<gene>
    <name evidence="2" type="ORF">OXX778_LOCUS13294</name>
</gene>
<reference evidence="2" key="1">
    <citation type="submission" date="2021-02" db="EMBL/GenBank/DDBJ databases">
        <authorList>
            <person name="Nowell W R."/>
        </authorList>
    </citation>
    <scope>NUCLEOTIDE SEQUENCE</scope>
    <source>
        <strain evidence="2">Ploen Becks lab</strain>
    </source>
</reference>
<evidence type="ECO:0000313" key="2">
    <source>
        <dbReference type="EMBL" id="CAF0938408.1"/>
    </source>
</evidence>
<name>A0A814C2V0_9BILA</name>
<dbReference type="OrthoDB" id="10636288at2759"/>
<proteinExistence type="predicted"/>
<dbReference type="EMBL" id="CAJNOC010002529">
    <property type="protein sequence ID" value="CAF0938408.1"/>
    <property type="molecule type" value="Genomic_DNA"/>
</dbReference>
<keyword evidence="3" id="KW-1185">Reference proteome</keyword>
<dbReference type="AlphaFoldDB" id="A0A814C2V0"/>
<dbReference type="Proteomes" id="UP000663879">
    <property type="component" value="Unassembled WGS sequence"/>
</dbReference>
<organism evidence="2 3">
    <name type="scientific">Brachionus calyciflorus</name>
    <dbReference type="NCBI Taxonomy" id="104777"/>
    <lineage>
        <taxon>Eukaryota</taxon>
        <taxon>Metazoa</taxon>
        <taxon>Spiralia</taxon>
        <taxon>Gnathifera</taxon>
        <taxon>Rotifera</taxon>
        <taxon>Eurotatoria</taxon>
        <taxon>Monogononta</taxon>
        <taxon>Pseudotrocha</taxon>
        <taxon>Ploima</taxon>
        <taxon>Brachionidae</taxon>
        <taxon>Brachionus</taxon>
    </lineage>
</organism>
<evidence type="ECO:0000313" key="3">
    <source>
        <dbReference type="Proteomes" id="UP000663879"/>
    </source>
</evidence>
<protein>
    <submittedName>
        <fullName evidence="2">Uncharacterized protein</fullName>
    </submittedName>
</protein>
<accession>A0A814C2V0</accession>
<sequence>MSFSSIQHKNNNSLRSSFSEDANNNYLSTSLSYSSSYSSPLTPSKQLLLESTNENMDVIKEFRNLFLEKYLEKNKIGRKSKINSKSKNSKNVKFAASSIERHSDNSTSNEYSNTKEQLEKFQIEFFNNSQTELFDLKSQSFSLNLNSYNLSESEFESHVSNSYSGNYCTNYGSFNYAKSNIVQDEPYPNNDSSSRGFNRNSGELFRARNSSEIYFDNEKQYEDDNKIFNLEIESTQNHNLFNSVEGYTEFSSIF</sequence>
<evidence type="ECO:0000256" key="1">
    <source>
        <dbReference type="SAM" id="MobiDB-lite"/>
    </source>
</evidence>
<feature type="region of interest" description="Disordered" evidence="1">
    <location>
        <begin position="78"/>
        <end position="113"/>
    </location>
</feature>